<protein>
    <submittedName>
        <fullName evidence="6">ABC transporter ATP-binding protein</fullName>
    </submittedName>
</protein>
<name>A0ABD5ZGC9_9EURY</name>
<dbReference type="Proteomes" id="UP001596481">
    <property type="component" value="Unassembled WGS sequence"/>
</dbReference>
<feature type="compositionally biased region" description="Basic and acidic residues" evidence="4">
    <location>
        <begin position="261"/>
        <end position="272"/>
    </location>
</feature>
<feature type="region of interest" description="Disordered" evidence="4">
    <location>
        <begin position="1"/>
        <end position="23"/>
    </location>
</feature>
<dbReference type="GO" id="GO:0005524">
    <property type="term" value="F:ATP binding"/>
    <property type="evidence" value="ECO:0007669"/>
    <property type="project" value="UniProtKB-KW"/>
</dbReference>
<evidence type="ECO:0000256" key="3">
    <source>
        <dbReference type="ARBA" id="ARBA00022840"/>
    </source>
</evidence>
<dbReference type="PANTHER" id="PTHR42939">
    <property type="entry name" value="ABC TRANSPORTER ATP-BINDING PROTEIN ALBC-RELATED"/>
    <property type="match status" value="1"/>
</dbReference>
<dbReference type="InterPro" id="IPR003439">
    <property type="entry name" value="ABC_transporter-like_ATP-bd"/>
</dbReference>
<sequence>MTDHENRHPRTNASTPTLDDSTPTLAAENVSHRFGDLRVLEDVSLSVEPGETVAVVGPNGSGKSTLLRFLAGVRTPDSGTVTQSAAGDAPGEGRQSGYLPQQPEFRAGFCLRDTLAFYAKFVEGADIDQTLDQVGLAEIRGQHTETLSGGQTRLLGLGRALLGDPPLLVLDEPASGLDPEMVERLFAIVSDIASSGRSVVLSSHNLGPVERVADRVLVLSDGRVVADGSPRELVERSGAPDLQMAFGTLVSGDEDEPASTDARRTPDEVVEQ</sequence>
<reference evidence="6 7" key="1">
    <citation type="journal article" date="2019" name="Int. J. Syst. Evol. Microbiol.">
        <title>The Global Catalogue of Microorganisms (GCM) 10K type strain sequencing project: providing services to taxonomists for standard genome sequencing and annotation.</title>
        <authorList>
            <consortium name="The Broad Institute Genomics Platform"/>
            <consortium name="The Broad Institute Genome Sequencing Center for Infectious Disease"/>
            <person name="Wu L."/>
            <person name="Ma J."/>
        </authorList>
    </citation>
    <scope>NUCLEOTIDE SEQUENCE [LARGE SCALE GENOMIC DNA]</scope>
    <source>
        <strain evidence="6 7">DSM 29988</strain>
    </source>
</reference>
<comment type="caution">
    <text evidence="6">The sequence shown here is derived from an EMBL/GenBank/DDBJ whole genome shotgun (WGS) entry which is preliminary data.</text>
</comment>
<evidence type="ECO:0000256" key="2">
    <source>
        <dbReference type="ARBA" id="ARBA00022741"/>
    </source>
</evidence>
<evidence type="ECO:0000313" key="7">
    <source>
        <dbReference type="Proteomes" id="UP001596481"/>
    </source>
</evidence>
<proteinExistence type="predicted"/>
<evidence type="ECO:0000256" key="1">
    <source>
        <dbReference type="ARBA" id="ARBA00022448"/>
    </source>
</evidence>
<dbReference type="EMBL" id="JBHTAA010000005">
    <property type="protein sequence ID" value="MFC7204224.1"/>
    <property type="molecule type" value="Genomic_DNA"/>
</dbReference>
<evidence type="ECO:0000256" key="4">
    <source>
        <dbReference type="SAM" id="MobiDB-lite"/>
    </source>
</evidence>
<keyword evidence="2" id="KW-0547">Nucleotide-binding</keyword>
<dbReference type="PANTHER" id="PTHR42939:SF1">
    <property type="entry name" value="ABC TRANSPORTER ATP-BINDING PROTEIN ALBC-RELATED"/>
    <property type="match status" value="1"/>
</dbReference>
<keyword evidence="3 6" id="KW-0067">ATP-binding</keyword>
<dbReference type="SMART" id="SM00382">
    <property type="entry name" value="AAA"/>
    <property type="match status" value="1"/>
</dbReference>
<dbReference type="InterPro" id="IPR027417">
    <property type="entry name" value="P-loop_NTPase"/>
</dbReference>
<organism evidence="6 7">
    <name type="scientific">Haloferax namakaokahaiae</name>
    <dbReference type="NCBI Taxonomy" id="1748331"/>
    <lineage>
        <taxon>Archaea</taxon>
        <taxon>Methanobacteriati</taxon>
        <taxon>Methanobacteriota</taxon>
        <taxon>Stenosarchaea group</taxon>
        <taxon>Halobacteria</taxon>
        <taxon>Halobacteriales</taxon>
        <taxon>Haloferacaceae</taxon>
        <taxon>Haloferax</taxon>
    </lineage>
</organism>
<dbReference type="SUPFAM" id="SSF52540">
    <property type="entry name" value="P-loop containing nucleoside triphosphate hydrolases"/>
    <property type="match status" value="1"/>
</dbReference>
<dbReference type="PROSITE" id="PS50893">
    <property type="entry name" value="ABC_TRANSPORTER_2"/>
    <property type="match status" value="1"/>
</dbReference>
<dbReference type="AlphaFoldDB" id="A0ABD5ZGC9"/>
<dbReference type="Pfam" id="PF00005">
    <property type="entry name" value="ABC_tran"/>
    <property type="match status" value="1"/>
</dbReference>
<dbReference type="InterPro" id="IPR051782">
    <property type="entry name" value="ABC_Transporter_VariousFunc"/>
</dbReference>
<gene>
    <name evidence="6" type="ORF">ACFQJC_11920</name>
</gene>
<dbReference type="Gene3D" id="3.40.50.300">
    <property type="entry name" value="P-loop containing nucleotide triphosphate hydrolases"/>
    <property type="match status" value="1"/>
</dbReference>
<dbReference type="InterPro" id="IPR003593">
    <property type="entry name" value="AAA+_ATPase"/>
</dbReference>
<feature type="region of interest" description="Disordered" evidence="4">
    <location>
        <begin position="249"/>
        <end position="272"/>
    </location>
</feature>
<evidence type="ECO:0000313" key="6">
    <source>
        <dbReference type="EMBL" id="MFC7204224.1"/>
    </source>
</evidence>
<evidence type="ECO:0000259" key="5">
    <source>
        <dbReference type="PROSITE" id="PS50893"/>
    </source>
</evidence>
<feature type="domain" description="ABC transporter" evidence="5">
    <location>
        <begin position="25"/>
        <end position="246"/>
    </location>
</feature>
<accession>A0ABD5ZGC9</accession>
<keyword evidence="7" id="KW-1185">Reference proteome</keyword>
<feature type="compositionally biased region" description="Polar residues" evidence="4">
    <location>
        <begin position="11"/>
        <end position="23"/>
    </location>
</feature>
<dbReference type="RefSeq" id="WP_390223741.1">
    <property type="nucleotide sequence ID" value="NZ_JBHTAA010000005.1"/>
</dbReference>
<keyword evidence="1" id="KW-0813">Transport</keyword>